<dbReference type="AlphaFoldDB" id="A0A0X8HS06"/>
<organism evidence="9 10">
    <name type="scientific">Eremothecium sinecaudum</name>
    <dbReference type="NCBI Taxonomy" id="45286"/>
    <lineage>
        <taxon>Eukaryota</taxon>
        <taxon>Fungi</taxon>
        <taxon>Dikarya</taxon>
        <taxon>Ascomycota</taxon>
        <taxon>Saccharomycotina</taxon>
        <taxon>Saccharomycetes</taxon>
        <taxon>Saccharomycetales</taxon>
        <taxon>Saccharomycetaceae</taxon>
        <taxon>Eremothecium</taxon>
    </lineage>
</organism>
<evidence type="ECO:0000256" key="7">
    <source>
        <dbReference type="ARBA" id="ARBA00038219"/>
    </source>
</evidence>
<dbReference type="InterPro" id="IPR054508">
    <property type="entry name" value="PIR1-like_C"/>
</dbReference>
<dbReference type="PANTHER" id="PTHR47254">
    <property type="entry name" value="CELL WALL MANNOPROTEIN CIS3-RELATED"/>
    <property type="match status" value="1"/>
</dbReference>
<protein>
    <submittedName>
        <fullName evidence="9">HDL369Wp</fullName>
    </submittedName>
</protein>
<dbReference type="GeneID" id="28723619"/>
<evidence type="ECO:0000313" key="9">
    <source>
        <dbReference type="EMBL" id="AMD20375.1"/>
    </source>
</evidence>
<accession>A0A0X8HS06</accession>
<evidence type="ECO:0000256" key="4">
    <source>
        <dbReference type="ARBA" id="ARBA00022685"/>
    </source>
</evidence>
<dbReference type="OrthoDB" id="5415592at2759"/>
<gene>
    <name evidence="9" type="ORF">AW171_hschr42266</name>
</gene>
<dbReference type="Pfam" id="PF22799">
    <property type="entry name" value="PIR1-like_C"/>
    <property type="match status" value="1"/>
</dbReference>
<dbReference type="PROSITE" id="PS50256">
    <property type="entry name" value="PIR_REPEAT_2"/>
    <property type="match status" value="1"/>
</dbReference>
<dbReference type="GO" id="GO:0005199">
    <property type="term" value="F:structural constituent of cell wall"/>
    <property type="evidence" value="ECO:0007669"/>
    <property type="project" value="InterPro"/>
</dbReference>
<dbReference type="GO" id="GO:0009277">
    <property type="term" value="C:fungal-type cell wall"/>
    <property type="evidence" value="ECO:0007669"/>
    <property type="project" value="TreeGrafter"/>
</dbReference>
<keyword evidence="5" id="KW-0732">Signal</keyword>
<comment type="subcellular location">
    <subcellularLocation>
        <location evidence="1">Secreted</location>
        <location evidence="1">Cell wall</location>
    </subcellularLocation>
</comment>
<evidence type="ECO:0000259" key="8">
    <source>
        <dbReference type="Pfam" id="PF22799"/>
    </source>
</evidence>
<dbReference type="PANTHER" id="PTHR47254:SF1">
    <property type="entry name" value="CELL WALL MANNOPROTEIN CIS3-RELATED"/>
    <property type="match status" value="1"/>
</dbReference>
<proteinExistence type="inferred from homology"/>
<dbReference type="EMBL" id="CP014244">
    <property type="protein sequence ID" value="AMD20375.1"/>
    <property type="molecule type" value="Genomic_DNA"/>
</dbReference>
<dbReference type="GO" id="GO:0031505">
    <property type="term" value="P:fungal-type cell wall organization"/>
    <property type="evidence" value="ECO:0007669"/>
    <property type="project" value="UniProtKB-ARBA"/>
</dbReference>
<keyword evidence="4" id="KW-0165">Cleavage on pair of basic residues</keyword>
<evidence type="ECO:0000256" key="6">
    <source>
        <dbReference type="ARBA" id="ARBA00022737"/>
    </source>
</evidence>
<evidence type="ECO:0000256" key="3">
    <source>
        <dbReference type="ARBA" id="ARBA00022525"/>
    </source>
</evidence>
<evidence type="ECO:0000313" key="10">
    <source>
        <dbReference type="Proteomes" id="UP000243052"/>
    </source>
</evidence>
<sequence length="255" mass="27056">MSVKKSIIAATTALATGAMSAYIAGEPWSTLVPEGYYEGSLSEYPNTFGVAVVPLSPKFAKNTATVTVAKRETVAQGADEIQVQAPVEVPDIGGVAQINDGQLQSVNNAVKSNSAVAQIRDGQIQATRGCPAPEELERLLASNPAPRDPKDPVNAYSYKYEGTLEMTLSDSILRDAHGRVGCIVASRQFQFDGPPPQAGAIYARGWSLTPQGNLALGDSDVFFRCLSGDFYNLYDQSIGGQCSPVHLQAINLISC</sequence>
<keyword evidence="3" id="KW-0964">Secreted</keyword>
<name>A0A0X8HS06_9SACH</name>
<dbReference type="InterPro" id="IPR000420">
    <property type="entry name" value="Yeast_PIR_rpt"/>
</dbReference>
<dbReference type="InterPro" id="IPR051153">
    <property type="entry name" value="Yeast_CWMannoprotein_PIR"/>
</dbReference>
<evidence type="ECO:0000256" key="1">
    <source>
        <dbReference type="ARBA" id="ARBA00004191"/>
    </source>
</evidence>
<dbReference type="Proteomes" id="UP000243052">
    <property type="component" value="Chromosome iv"/>
</dbReference>
<keyword evidence="2" id="KW-0134">Cell wall</keyword>
<evidence type="ECO:0000256" key="2">
    <source>
        <dbReference type="ARBA" id="ARBA00022512"/>
    </source>
</evidence>
<dbReference type="RefSeq" id="XP_017987371.1">
    <property type="nucleotide sequence ID" value="XM_018132051.1"/>
</dbReference>
<comment type="similarity">
    <text evidence="7">Belongs to the PIR protein family.</text>
</comment>
<evidence type="ECO:0000256" key="5">
    <source>
        <dbReference type="ARBA" id="ARBA00022729"/>
    </source>
</evidence>
<keyword evidence="10" id="KW-1185">Reference proteome</keyword>
<feature type="domain" description="Cell wall mannoprotein PIR1-like C-terminal" evidence="8">
    <location>
        <begin position="172"/>
        <end position="245"/>
    </location>
</feature>
<keyword evidence="6" id="KW-0677">Repeat</keyword>
<reference evidence="9 10" key="1">
    <citation type="submission" date="2016-01" db="EMBL/GenBank/DDBJ databases">
        <title>Genome sequence of the yeast Holleya sinecauda.</title>
        <authorList>
            <person name="Dietrich F.S."/>
        </authorList>
    </citation>
    <scope>NUCLEOTIDE SEQUENCE [LARGE SCALE GENOMIC DNA]</scope>
    <source>
        <strain evidence="9 10">ATCC 58844</strain>
    </source>
</reference>